<dbReference type="EMBL" id="CP061839">
    <property type="protein sequence ID" value="QOW59961.1"/>
    <property type="molecule type" value="Genomic_DNA"/>
</dbReference>
<sequence>MNKIKIITRLNQREMTAREYISYCKNLLRNIKAVFPEMYLSILDDNDVAYFFKNDLSDFGEENLYKIIMEDKEIVYYNPDKNNEDLTVDSKTWSPFSSLFFLKEKREADKYSVSDISIDISQGSNDINDKIAVAIIKFSDNFTKRLNNSILEKIIYCLEKTGDLKFAVAISDNFRSEVKIKGQNLWIGYLTYFAHKDISRLFKDFKGIEVTETELGTLISLSNKFYLSEETVRKALAIRDILAEKGLMNL</sequence>
<protein>
    <submittedName>
        <fullName evidence="1">Uncharacterized protein</fullName>
    </submittedName>
</protein>
<accession>A0A7S7AVV0</accession>
<name>A0A7S7AVV0_9SPIR</name>
<reference evidence="1 2" key="1">
    <citation type="submission" date="2020-09" db="EMBL/GenBank/DDBJ databases">
        <title>Characterization of Treponema spp. from bovine digital dermatitis in Korea.</title>
        <authorList>
            <person name="Espiritu H.M."/>
            <person name="Cho Y.I."/>
            <person name="Mamuad L."/>
        </authorList>
    </citation>
    <scope>NUCLEOTIDE SEQUENCE [LARGE SCALE GENOMIC DNA]</scope>
    <source>
        <strain evidence="1 2">KS1</strain>
    </source>
</reference>
<evidence type="ECO:0000313" key="2">
    <source>
        <dbReference type="Proteomes" id="UP000593915"/>
    </source>
</evidence>
<proteinExistence type="predicted"/>
<dbReference type="Proteomes" id="UP000593915">
    <property type="component" value="Chromosome"/>
</dbReference>
<dbReference type="RefSeq" id="WP_194075586.1">
    <property type="nucleotide sequence ID" value="NZ_CP061839.1"/>
</dbReference>
<dbReference type="AlphaFoldDB" id="A0A7S7AVV0"/>
<evidence type="ECO:0000313" key="1">
    <source>
        <dbReference type="EMBL" id="QOW59961.1"/>
    </source>
</evidence>
<gene>
    <name evidence="1" type="ORF">IFE08_08820</name>
</gene>
<organism evidence="1 2">
    <name type="scientific">Treponema pedis</name>
    <dbReference type="NCBI Taxonomy" id="409322"/>
    <lineage>
        <taxon>Bacteria</taxon>
        <taxon>Pseudomonadati</taxon>
        <taxon>Spirochaetota</taxon>
        <taxon>Spirochaetia</taxon>
        <taxon>Spirochaetales</taxon>
        <taxon>Treponemataceae</taxon>
        <taxon>Treponema</taxon>
    </lineage>
</organism>